<dbReference type="Gene3D" id="3.10.180.10">
    <property type="entry name" value="2,3-Dihydroxybiphenyl 1,2-Dioxygenase, domain 1"/>
    <property type="match status" value="1"/>
</dbReference>
<evidence type="ECO:0000313" key="3">
    <source>
        <dbReference type="Proteomes" id="UP000325517"/>
    </source>
</evidence>
<organism evidence="2 3">
    <name type="scientific">Psychrobacillus glaciei</name>
    <dbReference type="NCBI Taxonomy" id="2283160"/>
    <lineage>
        <taxon>Bacteria</taxon>
        <taxon>Bacillati</taxon>
        <taxon>Bacillota</taxon>
        <taxon>Bacilli</taxon>
        <taxon>Bacillales</taxon>
        <taxon>Bacillaceae</taxon>
        <taxon>Psychrobacillus</taxon>
    </lineage>
</organism>
<gene>
    <name evidence="2" type="ORF">PB01_20155</name>
</gene>
<dbReference type="InterPro" id="IPR040553">
    <property type="entry name" value="TxDE"/>
</dbReference>
<dbReference type="InterPro" id="IPR029068">
    <property type="entry name" value="Glyas_Bleomycin-R_OHBP_Dase"/>
</dbReference>
<keyword evidence="3" id="KW-1185">Reference proteome</keyword>
<dbReference type="PROSITE" id="PS51819">
    <property type="entry name" value="VOC"/>
    <property type="match status" value="1"/>
</dbReference>
<dbReference type="OrthoDB" id="2703022at2"/>
<accession>A0A5J6STP3</accession>
<reference evidence="2 3" key="1">
    <citation type="submission" date="2018-07" db="EMBL/GenBank/DDBJ databases">
        <title>Complete genome sequence of Psychrobacillus sp. PB01, isolated from iceberg, and comparative genome analysis of Psychrobacillus strains.</title>
        <authorList>
            <person name="Lee P.C."/>
        </authorList>
    </citation>
    <scope>NUCLEOTIDE SEQUENCE [LARGE SCALE GENOMIC DNA]</scope>
    <source>
        <strain evidence="2 3">PB01</strain>
    </source>
</reference>
<dbReference type="InterPro" id="IPR037523">
    <property type="entry name" value="VOC_core"/>
</dbReference>
<dbReference type="RefSeq" id="WP_151701787.1">
    <property type="nucleotide sequence ID" value="NZ_CP031223.1"/>
</dbReference>
<evidence type="ECO:0000313" key="2">
    <source>
        <dbReference type="EMBL" id="QFG00920.1"/>
    </source>
</evidence>
<name>A0A5J6STP3_9BACI</name>
<protein>
    <submittedName>
        <fullName evidence="2">Glyoxalase</fullName>
    </submittedName>
</protein>
<proteinExistence type="predicted"/>
<evidence type="ECO:0000259" key="1">
    <source>
        <dbReference type="PROSITE" id="PS51819"/>
    </source>
</evidence>
<feature type="domain" description="VOC" evidence="1">
    <location>
        <begin position="1"/>
        <end position="113"/>
    </location>
</feature>
<dbReference type="AlphaFoldDB" id="A0A5J6STP3"/>
<dbReference type="EMBL" id="CP031223">
    <property type="protein sequence ID" value="QFG00920.1"/>
    <property type="molecule type" value="Genomic_DNA"/>
</dbReference>
<dbReference type="Pfam" id="PF18711">
    <property type="entry name" value="TxDE"/>
    <property type="match status" value="1"/>
</dbReference>
<sequence length="217" mass="24810">MFNSVILYTNKLKQLKGFYGNVLGLSILEASSKHFTASIGKSTLIFRESEKPASYHFAINIPGNQFKLAKHWALEKVRLNREDAVDEIYYSRFEADAFYFEDPVGNVIEFIARRNVDKWSDFSVESLLNLSEVSITTPFVEEVGEQLQNIGIPISGHVDIEPNELNFLGSKETFILLVPPKRRWYFSKRMSEISPLEIELTDGKRIVVSNEGRAEII</sequence>
<dbReference type="KEGG" id="psyo:PB01_20155"/>
<dbReference type="SUPFAM" id="SSF54593">
    <property type="entry name" value="Glyoxalase/Bleomycin resistance protein/Dihydroxybiphenyl dioxygenase"/>
    <property type="match status" value="1"/>
</dbReference>
<dbReference type="Proteomes" id="UP000325517">
    <property type="component" value="Chromosome"/>
</dbReference>